<dbReference type="SUPFAM" id="SSF52210">
    <property type="entry name" value="Succinyl-CoA synthetase domains"/>
    <property type="match status" value="1"/>
</dbReference>
<dbReference type="GO" id="GO:0004775">
    <property type="term" value="F:succinate-CoA ligase (ADP-forming) activity"/>
    <property type="evidence" value="ECO:0007669"/>
    <property type="project" value="UniProtKB-UniRule"/>
</dbReference>
<comment type="caution">
    <text evidence="10">The sequence shown here is derived from an EMBL/GenBank/DDBJ whole genome shotgun (WGS) entry which is preliminary data.</text>
</comment>
<dbReference type="PANTHER" id="PTHR11815:SF10">
    <property type="entry name" value="SUCCINATE--COA LIGASE [GDP-FORMING] SUBUNIT BETA, MITOCHONDRIAL"/>
    <property type="match status" value="1"/>
</dbReference>
<dbReference type="GO" id="GO:0006104">
    <property type="term" value="P:succinyl-CoA metabolic process"/>
    <property type="evidence" value="ECO:0007669"/>
    <property type="project" value="TreeGrafter"/>
</dbReference>
<organism evidence="10 11">
    <name type="scientific">Candidatus Amunia macphersoniae</name>
    <dbReference type="NCBI Taxonomy" id="3127014"/>
    <lineage>
        <taxon>Bacteria</taxon>
        <taxon>Bacillati</taxon>
        <taxon>Candidatus Dormiibacterota</taxon>
        <taxon>Candidatus Dormibacteria</taxon>
        <taxon>Candidatus Aeolococcales</taxon>
        <taxon>Candidatus Aeolococcaceae</taxon>
        <taxon>Candidatus Amunia</taxon>
    </lineage>
</organism>
<dbReference type="EMBL" id="JAEKNN010000018">
    <property type="protein sequence ID" value="MBJ7608531.1"/>
    <property type="molecule type" value="Genomic_DNA"/>
</dbReference>
<dbReference type="FunFam" id="3.30.470.20:FF:000002">
    <property type="entry name" value="Succinate--CoA ligase [ADP-forming] subunit beta"/>
    <property type="match status" value="1"/>
</dbReference>
<evidence type="ECO:0000256" key="7">
    <source>
        <dbReference type="ARBA" id="ARBA00022842"/>
    </source>
</evidence>
<keyword evidence="5 8" id="KW-0547">Nucleotide-binding</keyword>
<sequence length="392" mass="41838">MKLLEYQAKQQFAAAGIPVPAGRLARTPAEAAAAARVLGRVAVKAQVPIGGRGKAGGIAVVETPDDAEREAARILAMDIRGYPVRSVWCETGLEIDSELYLGITLDRDRRRMAIIFSAAGGMEIEQVAEEAPEKIAKLWPDPFVGPQAFEVREMVFAALRHAPQLRAQVLAVQVASLTQKLYSLAVSLDAMTCEINPLVLTPDGQLIAADGKLEVDENAHYRHRALALELAQDATGDDGRTGDDPFEVEAERRGLTYVHLDGDVGVIGNGAGLVMNTLDLVKQHGGDPADFLDVGGGASAEKVRNSLEMVLLDPRVRGVFINIFGGITRGDEVATGVIAARDQLRITKPLVVRMTGTREEEGRALLEEAGITPAISATEAAQKIVALTRDSA</sequence>
<feature type="binding site" evidence="8">
    <location>
        <position position="44"/>
    </location>
    <ligand>
        <name>ATP</name>
        <dbReference type="ChEBI" id="CHEBI:30616"/>
    </ligand>
</feature>
<dbReference type="Proteomes" id="UP000614410">
    <property type="component" value="Unassembled WGS sequence"/>
</dbReference>
<dbReference type="InterPro" id="IPR013815">
    <property type="entry name" value="ATP_grasp_subdomain_1"/>
</dbReference>
<dbReference type="HAMAP" id="MF_00558">
    <property type="entry name" value="Succ_CoA_beta"/>
    <property type="match status" value="1"/>
</dbReference>
<dbReference type="Pfam" id="PF00549">
    <property type="entry name" value="Ligase_CoA"/>
    <property type="match status" value="1"/>
</dbReference>
<comment type="similarity">
    <text evidence="1 8">Belongs to the succinate/malate CoA ligase beta subunit family.</text>
</comment>
<feature type="binding site" evidence="8">
    <location>
        <position position="93"/>
    </location>
    <ligand>
        <name>ATP</name>
        <dbReference type="ChEBI" id="CHEBI:30616"/>
    </ligand>
</feature>
<dbReference type="InterPro" id="IPR017866">
    <property type="entry name" value="Succ-CoA_synthase_bsu_CS"/>
</dbReference>
<feature type="binding site" evidence="8">
    <location>
        <position position="98"/>
    </location>
    <ligand>
        <name>ATP</name>
        <dbReference type="ChEBI" id="CHEBI:30616"/>
    </ligand>
</feature>
<dbReference type="Gene3D" id="3.30.1490.20">
    <property type="entry name" value="ATP-grasp fold, A domain"/>
    <property type="match status" value="1"/>
</dbReference>
<evidence type="ECO:0000313" key="10">
    <source>
        <dbReference type="EMBL" id="MBJ7608531.1"/>
    </source>
</evidence>
<dbReference type="PIRSF" id="PIRSF001554">
    <property type="entry name" value="SucCS_beta"/>
    <property type="match status" value="1"/>
</dbReference>
<dbReference type="SUPFAM" id="SSF56059">
    <property type="entry name" value="Glutathione synthetase ATP-binding domain-like"/>
    <property type="match status" value="1"/>
</dbReference>
<dbReference type="GO" id="GO:0005524">
    <property type="term" value="F:ATP binding"/>
    <property type="evidence" value="ECO:0007669"/>
    <property type="project" value="UniProtKB-UniRule"/>
</dbReference>
<accession>A0A934KFG0</accession>
<feature type="binding site" evidence="8">
    <location>
        <position position="196"/>
    </location>
    <ligand>
        <name>Mg(2+)</name>
        <dbReference type="ChEBI" id="CHEBI:18420"/>
    </ligand>
</feature>
<feature type="binding site" evidence="8">
    <location>
        <begin position="51"/>
        <end position="53"/>
    </location>
    <ligand>
        <name>ATP</name>
        <dbReference type="ChEBI" id="CHEBI:30616"/>
    </ligand>
</feature>
<evidence type="ECO:0000313" key="11">
    <source>
        <dbReference type="Proteomes" id="UP000614410"/>
    </source>
</evidence>
<keyword evidence="6 8" id="KW-0067">ATP-binding</keyword>
<feature type="binding site" evidence="8">
    <location>
        <position position="90"/>
    </location>
    <ligand>
        <name>ATP</name>
        <dbReference type="ChEBI" id="CHEBI:30616"/>
    </ligand>
</feature>
<keyword evidence="3 8" id="KW-0436">Ligase</keyword>
<feature type="binding site" evidence="8">
    <location>
        <position position="210"/>
    </location>
    <ligand>
        <name>Mg(2+)</name>
        <dbReference type="ChEBI" id="CHEBI:18420"/>
    </ligand>
</feature>
<comment type="cofactor">
    <cofactor evidence="8">
        <name>Mg(2+)</name>
        <dbReference type="ChEBI" id="CHEBI:18420"/>
    </cofactor>
    <text evidence="8">Binds 1 Mg(2+) ion per subunit.</text>
</comment>
<dbReference type="Gene3D" id="3.30.470.20">
    <property type="entry name" value="ATP-grasp fold, B domain"/>
    <property type="match status" value="1"/>
</dbReference>
<dbReference type="InterPro" id="IPR005809">
    <property type="entry name" value="Succ_CoA_ligase-like_bsu"/>
</dbReference>
<comment type="catalytic activity">
    <reaction evidence="8">
        <text>GTP + succinate + CoA = succinyl-CoA + GDP + phosphate</text>
        <dbReference type="Rhea" id="RHEA:22120"/>
        <dbReference type="ChEBI" id="CHEBI:30031"/>
        <dbReference type="ChEBI" id="CHEBI:37565"/>
        <dbReference type="ChEBI" id="CHEBI:43474"/>
        <dbReference type="ChEBI" id="CHEBI:57287"/>
        <dbReference type="ChEBI" id="CHEBI:57292"/>
        <dbReference type="ChEBI" id="CHEBI:58189"/>
    </reaction>
</comment>
<protein>
    <recommendedName>
        <fullName evidence="8">Succinate--CoA ligase [ADP-forming] subunit beta</fullName>
        <ecNumber evidence="8">6.2.1.5</ecNumber>
    </recommendedName>
    <alternativeName>
        <fullName evidence="8">Succinyl-CoA synthetase subunit beta</fullName>
        <shortName evidence="8">SCS-beta</shortName>
    </alternativeName>
</protein>
<comment type="pathway">
    <text evidence="8">Carbohydrate metabolism; tricarboxylic acid cycle; succinate from succinyl-CoA (ligase route): step 1/1.</text>
</comment>
<gene>
    <name evidence="8 10" type="primary">sucC</name>
    <name evidence="10" type="ORF">JF887_03745</name>
</gene>
<dbReference type="InterPro" id="IPR005811">
    <property type="entry name" value="SUCC_ACL_C"/>
</dbReference>
<dbReference type="GO" id="GO:0042709">
    <property type="term" value="C:succinate-CoA ligase complex"/>
    <property type="evidence" value="ECO:0007669"/>
    <property type="project" value="TreeGrafter"/>
</dbReference>
<dbReference type="Pfam" id="PF08442">
    <property type="entry name" value="ATP-grasp_2"/>
    <property type="match status" value="1"/>
</dbReference>
<evidence type="ECO:0000256" key="1">
    <source>
        <dbReference type="ARBA" id="ARBA00009182"/>
    </source>
</evidence>
<evidence type="ECO:0000256" key="2">
    <source>
        <dbReference type="ARBA" id="ARBA00022532"/>
    </source>
</evidence>
<evidence type="ECO:0000256" key="4">
    <source>
        <dbReference type="ARBA" id="ARBA00022723"/>
    </source>
</evidence>
<dbReference type="EC" id="6.2.1.5" evidence="8"/>
<dbReference type="InterPro" id="IPR013650">
    <property type="entry name" value="ATP-grasp_succ-CoA_synth-type"/>
</dbReference>
<keyword evidence="4 8" id="KW-0479">Metal-binding</keyword>
<feature type="binding site" evidence="8">
    <location>
        <begin position="326"/>
        <end position="328"/>
    </location>
    <ligand>
        <name>substrate</name>
        <note>ligand shared with subunit alpha</note>
    </ligand>
</feature>
<dbReference type="NCBIfam" id="TIGR01016">
    <property type="entry name" value="sucCoAbeta"/>
    <property type="match status" value="1"/>
</dbReference>
<feature type="binding site" evidence="8">
    <location>
        <position position="269"/>
    </location>
    <ligand>
        <name>substrate</name>
        <note>ligand shared with subunit alpha</note>
    </ligand>
</feature>
<comment type="catalytic activity">
    <reaction evidence="8">
        <text>succinate + ATP + CoA = succinyl-CoA + ADP + phosphate</text>
        <dbReference type="Rhea" id="RHEA:17661"/>
        <dbReference type="ChEBI" id="CHEBI:30031"/>
        <dbReference type="ChEBI" id="CHEBI:30616"/>
        <dbReference type="ChEBI" id="CHEBI:43474"/>
        <dbReference type="ChEBI" id="CHEBI:57287"/>
        <dbReference type="ChEBI" id="CHEBI:57292"/>
        <dbReference type="ChEBI" id="CHEBI:456216"/>
        <dbReference type="EC" id="6.2.1.5"/>
    </reaction>
</comment>
<keyword evidence="2 8" id="KW-0816">Tricarboxylic acid cycle</keyword>
<dbReference type="AlphaFoldDB" id="A0A934KFG0"/>
<reference evidence="10 11" key="1">
    <citation type="submission" date="2020-10" db="EMBL/GenBank/DDBJ databases">
        <title>Ca. Dormibacterota MAGs.</title>
        <authorList>
            <person name="Montgomery K."/>
        </authorList>
    </citation>
    <scope>NUCLEOTIDE SEQUENCE [LARGE SCALE GENOMIC DNA]</scope>
    <source>
        <strain evidence="10">Mitchell_Peninsula_5</strain>
    </source>
</reference>
<evidence type="ECO:0000256" key="8">
    <source>
        <dbReference type="HAMAP-Rule" id="MF_00558"/>
    </source>
</evidence>
<dbReference type="InterPro" id="IPR016102">
    <property type="entry name" value="Succinyl-CoA_synth-like"/>
</dbReference>
<dbReference type="PANTHER" id="PTHR11815">
    <property type="entry name" value="SUCCINYL-COA SYNTHETASE BETA CHAIN"/>
    <property type="match status" value="1"/>
</dbReference>
<dbReference type="GO" id="GO:0000287">
    <property type="term" value="F:magnesium ion binding"/>
    <property type="evidence" value="ECO:0007669"/>
    <property type="project" value="UniProtKB-UniRule"/>
</dbReference>
<evidence type="ECO:0000256" key="3">
    <source>
        <dbReference type="ARBA" id="ARBA00022598"/>
    </source>
</evidence>
<evidence type="ECO:0000256" key="6">
    <source>
        <dbReference type="ARBA" id="ARBA00022840"/>
    </source>
</evidence>
<dbReference type="PROSITE" id="PS01217">
    <property type="entry name" value="SUCCINYL_COA_LIG_3"/>
    <property type="match status" value="1"/>
</dbReference>
<keyword evidence="7 8" id="KW-0460">Magnesium</keyword>
<comment type="function">
    <text evidence="8">Succinyl-CoA synthetase functions in the citric acid cycle (TCA), coupling the hydrolysis of succinyl-CoA to the synthesis of either ATP or GTP and thus represents the only step of substrate-level phosphorylation in the TCA. The beta subunit provides nucleotide specificity of the enzyme and binds the substrate succinate, while the binding sites for coenzyme A and phosphate are found in the alpha subunit.</text>
</comment>
<comment type="subunit">
    <text evidence="8">Heterotetramer of two alpha and two beta subunits.</text>
</comment>
<dbReference type="PROSITE" id="PS50975">
    <property type="entry name" value="ATP_GRASP"/>
    <property type="match status" value="1"/>
</dbReference>
<dbReference type="NCBIfam" id="NF001913">
    <property type="entry name" value="PRK00696.1"/>
    <property type="match status" value="1"/>
</dbReference>
<name>A0A934KFG0_9BACT</name>
<dbReference type="Gene3D" id="3.40.50.261">
    <property type="entry name" value="Succinyl-CoA synthetase domains"/>
    <property type="match status" value="1"/>
</dbReference>
<dbReference type="GO" id="GO:0006099">
    <property type="term" value="P:tricarboxylic acid cycle"/>
    <property type="evidence" value="ECO:0007669"/>
    <property type="project" value="UniProtKB-UniRule"/>
</dbReference>
<dbReference type="FunFam" id="3.40.50.261:FF:000007">
    <property type="entry name" value="Succinate--CoA ligase [ADP-forming] subunit beta"/>
    <property type="match status" value="1"/>
</dbReference>
<proteinExistence type="inferred from homology"/>
<evidence type="ECO:0000256" key="5">
    <source>
        <dbReference type="ARBA" id="ARBA00022741"/>
    </source>
</evidence>
<evidence type="ECO:0000259" key="9">
    <source>
        <dbReference type="PROSITE" id="PS50975"/>
    </source>
</evidence>
<dbReference type="InterPro" id="IPR011761">
    <property type="entry name" value="ATP-grasp"/>
</dbReference>
<feature type="domain" description="ATP-grasp" evidence="9">
    <location>
        <begin position="9"/>
        <end position="226"/>
    </location>
</feature>